<feature type="non-terminal residue" evidence="1">
    <location>
        <position position="10"/>
    </location>
</feature>
<evidence type="ECO:0000313" key="1">
    <source>
        <dbReference type="EMBL" id="CAF5022314.1"/>
    </source>
</evidence>
<evidence type="ECO:0000313" key="2">
    <source>
        <dbReference type="Proteomes" id="UP000663848"/>
    </source>
</evidence>
<comment type="caution">
    <text evidence="1">The sequence shown here is derived from an EMBL/GenBank/DDBJ whole genome shotgun (WGS) entry which is preliminary data.</text>
</comment>
<gene>
    <name evidence="1" type="ORF">QYT958_LOCUS40041</name>
</gene>
<name>A0A822BNL3_9BILA</name>
<dbReference type="Proteomes" id="UP000663848">
    <property type="component" value="Unassembled WGS sequence"/>
</dbReference>
<protein>
    <submittedName>
        <fullName evidence="1">Uncharacterized protein</fullName>
    </submittedName>
</protein>
<organism evidence="1 2">
    <name type="scientific">Rotaria socialis</name>
    <dbReference type="NCBI Taxonomy" id="392032"/>
    <lineage>
        <taxon>Eukaryota</taxon>
        <taxon>Metazoa</taxon>
        <taxon>Spiralia</taxon>
        <taxon>Gnathifera</taxon>
        <taxon>Rotifera</taxon>
        <taxon>Eurotatoria</taxon>
        <taxon>Bdelloidea</taxon>
        <taxon>Philodinida</taxon>
        <taxon>Philodinidae</taxon>
        <taxon>Rotaria</taxon>
    </lineage>
</organism>
<dbReference type="EMBL" id="CAJOBR010039474">
    <property type="protein sequence ID" value="CAF5022314.1"/>
    <property type="molecule type" value="Genomic_DNA"/>
</dbReference>
<accession>A0A822BNL3</accession>
<sequence length="10" mass="1108">MFQLDLATGL</sequence>
<reference evidence="1" key="1">
    <citation type="submission" date="2021-02" db="EMBL/GenBank/DDBJ databases">
        <authorList>
            <person name="Nowell W R."/>
        </authorList>
    </citation>
    <scope>NUCLEOTIDE SEQUENCE</scope>
</reference>
<proteinExistence type="predicted"/>